<comment type="caution">
    <text evidence="1">The sequence shown here is derived from an EMBL/GenBank/DDBJ whole genome shotgun (WGS) entry which is preliminary data.</text>
</comment>
<dbReference type="EMBL" id="CAJPIN010018409">
    <property type="protein sequence ID" value="CAG2062058.1"/>
    <property type="molecule type" value="Genomic_DNA"/>
</dbReference>
<reference evidence="1" key="1">
    <citation type="submission" date="2021-03" db="EMBL/GenBank/DDBJ databases">
        <authorList>
            <person name="Tran Van P."/>
        </authorList>
    </citation>
    <scope>NUCLEOTIDE SEQUENCE</scope>
</reference>
<accession>A0ABN7P2L0</accession>
<dbReference type="Proteomes" id="UP001153148">
    <property type="component" value="Unassembled WGS sequence"/>
</dbReference>
<evidence type="ECO:0000313" key="1">
    <source>
        <dbReference type="EMBL" id="CAG2062058.1"/>
    </source>
</evidence>
<protein>
    <submittedName>
        <fullName evidence="1">Uncharacterized protein</fullName>
    </submittedName>
</protein>
<proteinExistence type="predicted"/>
<evidence type="ECO:0000313" key="2">
    <source>
        <dbReference type="Proteomes" id="UP001153148"/>
    </source>
</evidence>
<sequence length="126" mass="14362">NRVTHVTFKQLTKVDSSSTSLSTVRTVKSGLDHIVCTGTLLEKWLDFKYLTPVYLTRSENEPPIKFEECFIKEEVHDYQEPECCLGPLTPPPTKEKLGEFPNKSSLEQYENSHSKYKGVISSFCSN</sequence>
<organism evidence="1 2">
    <name type="scientific">Timema podura</name>
    <name type="common">Walking stick</name>
    <dbReference type="NCBI Taxonomy" id="61482"/>
    <lineage>
        <taxon>Eukaryota</taxon>
        <taxon>Metazoa</taxon>
        <taxon>Ecdysozoa</taxon>
        <taxon>Arthropoda</taxon>
        <taxon>Hexapoda</taxon>
        <taxon>Insecta</taxon>
        <taxon>Pterygota</taxon>
        <taxon>Neoptera</taxon>
        <taxon>Polyneoptera</taxon>
        <taxon>Phasmatodea</taxon>
        <taxon>Timematodea</taxon>
        <taxon>Timematoidea</taxon>
        <taxon>Timematidae</taxon>
        <taxon>Timema</taxon>
    </lineage>
</organism>
<keyword evidence="2" id="KW-1185">Reference proteome</keyword>
<gene>
    <name evidence="1" type="ORF">TPAB3V08_LOCUS9011</name>
</gene>
<name>A0ABN7P2L0_TIMPD</name>
<feature type="non-terminal residue" evidence="1">
    <location>
        <position position="1"/>
    </location>
</feature>